<organism evidence="2 3">
    <name type="scientific">Haemaphysalis longicornis</name>
    <name type="common">Bush tick</name>
    <dbReference type="NCBI Taxonomy" id="44386"/>
    <lineage>
        <taxon>Eukaryota</taxon>
        <taxon>Metazoa</taxon>
        <taxon>Ecdysozoa</taxon>
        <taxon>Arthropoda</taxon>
        <taxon>Chelicerata</taxon>
        <taxon>Arachnida</taxon>
        <taxon>Acari</taxon>
        <taxon>Parasitiformes</taxon>
        <taxon>Ixodida</taxon>
        <taxon>Ixodoidea</taxon>
        <taxon>Ixodidae</taxon>
        <taxon>Haemaphysalinae</taxon>
        <taxon>Haemaphysalis</taxon>
    </lineage>
</organism>
<dbReference type="AlphaFoldDB" id="A0A9J6GLP2"/>
<protein>
    <recommendedName>
        <fullName evidence="4">Ionotropic receptor</fullName>
    </recommendedName>
</protein>
<dbReference type="EMBL" id="JABSTR010000009">
    <property type="protein sequence ID" value="KAH9379366.1"/>
    <property type="molecule type" value="Genomic_DNA"/>
</dbReference>
<keyword evidence="3" id="KW-1185">Reference proteome</keyword>
<keyword evidence="1" id="KW-1133">Transmembrane helix</keyword>
<feature type="transmembrane region" description="Helical" evidence="1">
    <location>
        <begin position="48"/>
        <end position="66"/>
    </location>
</feature>
<reference evidence="2 3" key="1">
    <citation type="journal article" date="2020" name="Cell">
        <title>Large-Scale Comparative Analyses of Tick Genomes Elucidate Their Genetic Diversity and Vector Capacities.</title>
        <authorList>
            <consortium name="Tick Genome and Microbiome Consortium (TIGMIC)"/>
            <person name="Jia N."/>
            <person name="Wang J."/>
            <person name="Shi W."/>
            <person name="Du L."/>
            <person name="Sun Y."/>
            <person name="Zhan W."/>
            <person name="Jiang J.F."/>
            <person name="Wang Q."/>
            <person name="Zhang B."/>
            <person name="Ji P."/>
            <person name="Bell-Sakyi L."/>
            <person name="Cui X.M."/>
            <person name="Yuan T.T."/>
            <person name="Jiang B.G."/>
            <person name="Yang W.F."/>
            <person name="Lam T.T."/>
            <person name="Chang Q.C."/>
            <person name="Ding S.J."/>
            <person name="Wang X.J."/>
            <person name="Zhu J.G."/>
            <person name="Ruan X.D."/>
            <person name="Zhao L."/>
            <person name="Wei J.T."/>
            <person name="Ye R.Z."/>
            <person name="Que T.C."/>
            <person name="Du C.H."/>
            <person name="Zhou Y.H."/>
            <person name="Cheng J.X."/>
            <person name="Dai P.F."/>
            <person name="Guo W.B."/>
            <person name="Han X.H."/>
            <person name="Huang E.J."/>
            <person name="Li L.F."/>
            <person name="Wei W."/>
            <person name="Gao Y.C."/>
            <person name="Liu J.Z."/>
            <person name="Shao H.Z."/>
            <person name="Wang X."/>
            <person name="Wang C.C."/>
            <person name="Yang T.C."/>
            <person name="Huo Q.B."/>
            <person name="Li W."/>
            <person name="Chen H.Y."/>
            <person name="Chen S.E."/>
            <person name="Zhou L.G."/>
            <person name="Ni X.B."/>
            <person name="Tian J.H."/>
            <person name="Sheng Y."/>
            <person name="Liu T."/>
            <person name="Pan Y.S."/>
            <person name="Xia L.Y."/>
            <person name="Li J."/>
            <person name="Zhao F."/>
            <person name="Cao W.C."/>
        </authorList>
    </citation>
    <scope>NUCLEOTIDE SEQUENCE [LARGE SCALE GENOMIC DNA]</scope>
    <source>
        <strain evidence="2">HaeL-2018</strain>
    </source>
</reference>
<proteinExistence type="predicted"/>
<keyword evidence="1" id="KW-0812">Transmembrane</keyword>
<gene>
    <name evidence="2" type="ORF">HPB48_013630</name>
</gene>
<evidence type="ECO:0000313" key="2">
    <source>
        <dbReference type="EMBL" id="KAH9379366.1"/>
    </source>
</evidence>
<name>A0A9J6GLP2_HAELO</name>
<evidence type="ECO:0000313" key="3">
    <source>
        <dbReference type="Proteomes" id="UP000821853"/>
    </source>
</evidence>
<keyword evidence="1" id="KW-0472">Membrane</keyword>
<sequence>MEAYAALNTSIILREYGILPVGDYAILGRYADIDVQPRPFSTRRAYDFYFYAMYPPCHVCFFTRFVTGKGSSPPQESANLVIVTAIFFVLALAIVLVSRCNTSRIHPTRFPAIVTFLVSTFLGRSPRALRSAGATLKALLGLWMLGTLIVGFYLQSHITADISAPSFSREVEDIRAFEKLLDANRVLPCVEYSFLINSLEHFETPLLQKVASIIDTRPKDCIRSECHRLVHLGKHVYVRLCCSYDEYIAFQQGLVKGRGSLQLYHRVATMLSNFPQRRQHRRLLLAIAESGMDFHHKRKVGFIQYKEGKILIPRPFSPFMLVFVTGCISAALTFCFEIVSFWILRKCTLKCGSKD</sequence>
<feature type="transmembrane region" description="Helical" evidence="1">
    <location>
        <begin position="135"/>
        <end position="154"/>
    </location>
</feature>
<dbReference type="OMA" id="CIRSECH"/>
<dbReference type="VEuPathDB" id="VectorBase:HLOH_047810"/>
<comment type="caution">
    <text evidence="2">The sequence shown here is derived from an EMBL/GenBank/DDBJ whole genome shotgun (WGS) entry which is preliminary data.</text>
</comment>
<dbReference type="Proteomes" id="UP000821853">
    <property type="component" value="Unassembled WGS sequence"/>
</dbReference>
<accession>A0A9J6GLP2</accession>
<evidence type="ECO:0000256" key="1">
    <source>
        <dbReference type="SAM" id="Phobius"/>
    </source>
</evidence>
<dbReference type="OrthoDB" id="6530235at2759"/>
<evidence type="ECO:0008006" key="4">
    <source>
        <dbReference type="Google" id="ProtNLM"/>
    </source>
</evidence>
<feature type="transmembrane region" description="Helical" evidence="1">
    <location>
        <begin position="319"/>
        <end position="344"/>
    </location>
</feature>
<feature type="transmembrane region" description="Helical" evidence="1">
    <location>
        <begin position="78"/>
        <end position="98"/>
    </location>
</feature>